<protein>
    <submittedName>
        <fullName evidence="1">SMI1/KNR4 family protein</fullName>
    </submittedName>
</protein>
<evidence type="ECO:0000313" key="1">
    <source>
        <dbReference type="EMBL" id="ROV64822.1"/>
    </source>
</evidence>
<dbReference type="AlphaFoldDB" id="A0A423UR40"/>
<dbReference type="Proteomes" id="UP000285596">
    <property type="component" value="Unassembled WGS sequence"/>
</dbReference>
<comment type="caution">
    <text evidence="1">The sequence shown here is derived from an EMBL/GenBank/DDBJ whole genome shotgun (WGS) entry which is preliminary data.</text>
</comment>
<organism evidence="1 2">
    <name type="scientific">Streptomyces globisporus</name>
    <dbReference type="NCBI Taxonomy" id="1908"/>
    <lineage>
        <taxon>Bacteria</taxon>
        <taxon>Bacillati</taxon>
        <taxon>Actinomycetota</taxon>
        <taxon>Actinomycetes</taxon>
        <taxon>Kitasatosporales</taxon>
        <taxon>Streptomycetaceae</taxon>
        <taxon>Streptomyces</taxon>
    </lineage>
</organism>
<proteinExistence type="predicted"/>
<evidence type="ECO:0000313" key="2">
    <source>
        <dbReference type="Proteomes" id="UP000285596"/>
    </source>
</evidence>
<gene>
    <name evidence="1" type="ORF">D3105_30765</name>
</gene>
<name>A0A423UR40_STRGL</name>
<dbReference type="PANTHER" id="PTHR32011:SF2">
    <property type="entry name" value="OS08G0472400 PROTEIN"/>
    <property type="match status" value="1"/>
</dbReference>
<reference evidence="1 2" key="1">
    <citation type="submission" date="2018-08" db="EMBL/GenBank/DDBJ databases">
        <title>Streptomyces globisporus 1912-4Crt, whole genome shotgun sequence.</title>
        <authorList>
            <person name="Matselyukh B."/>
        </authorList>
    </citation>
    <scope>NUCLEOTIDE SEQUENCE [LARGE SCALE GENOMIC DNA]</scope>
    <source>
        <strain evidence="1 2">1912-4Crt</strain>
    </source>
</reference>
<accession>A0A423UR40</accession>
<dbReference type="RefSeq" id="WP_118906186.1">
    <property type="nucleotide sequence ID" value="NZ_QWFA01000250.1"/>
</dbReference>
<dbReference type="EMBL" id="QWFA01000250">
    <property type="protein sequence ID" value="ROV64822.1"/>
    <property type="molecule type" value="Genomic_DNA"/>
</dbReference>
<dbReference type="PANTHER" id="PTHR32011">
    <property type="entry name" value="OS08G0472400 PROTEIN"/>
    <property type="match status" value="1"/>
</dbReference>
<sequence length="198" mass="22167">MIAEEGARLGSEAARRVVRLGCADVQPGLSEDEFARIEEEYGFAFSDDHRAFLAAGLPVDRSTSAGRRQPWPNWRDGDPDELRERLARPVEGVLFDVEHNSFWSPHWGAKPDTQSQAIAVARRELAAVPQMVPVYSHRCLPAGRGTYGHPVLSIHQTDIISYGTDLADYITQEFNGPPHWEDASLLRSTVAFWRDLVD</sequence>